<comment type="function">
    <text evidence="1 8">Involved in DNA repair and RecF pathway recombination.</text>
</comment>
<evidence type="ECO:0000313" key="11">
    <source>
        <dbReference type="Proteomes" id="UP001142810"/>
    </source>
</evidence>
<dbReference type="RefSeq" id="WP_265618205.1">
    <property type="nucleotide sequence ID" value="NZ_JAPFRD010000011.1"/>
</dbReference>
<keyword evidence="6 8" id="KW-0234">DNA repair</keyword>
<comment type="similarity">
    <text evidence="2 8">Belongs to the RecO family.</text>
</comment>
<evidence type="ECO:0000256" key="2">
    <source>
        <dbReference type="ARBA" id="ARBA00007452"/>
    </source>
</evidence>
<dbReference type="InterPro" id="IPR001357">
    <property type="entry name" value="BRCT_dom"/>
</dbReference>
<evidence type="ECO:0000256" key="4">
    <source>
        <dbReference type="ARBA" id="ARBA00022763"/>
    </source>
</evidence>
<dbReference type="PANTHER" id="PTHR33991:SF1">
    <property type="entry name" value="DNA REPAIR PROTEIN RECO"/>
    <property type="match status" value="1"/>
</dbReference>
<dbReference type="EMBL" id="JAPFRD010000011">
    <property type="protein sequence ID" value="MCW8109431.1"/>
    <property type="molecule type" value="Genomic_DNA"/>
</dbReference>
<dbReference type="NCBIfam" id="TIGR00613">
    <property type="entry name" value="reco"/>
    <property type="match status" value="1"/>
</dbReference>
<keyword evidence="5 8" id="KW-0233">DNA recombination</keyword>
<keyword evidence="4 8" id="KW-0227">DNA damage</keyword>
<dbReference type="PROSITE" id="PS50172">
    <property type="entry name" value="BRCT"/>
    <property type="match status" value="1"/>
</dbReference>
<evidence type="ECO:0000259" key="9">
    <source>
        <dbReference type="PROSITE" id="PS50172"/>
    </source>
</evidence>
<proteinExistence type="inferred from homology"/>
<comment type="caution">
    <text evidence="10">The sequence shown here is derived from an EMBL/GenBank/DDBJ whole genome shotgun (WGS) entry which is preliminary data.</text>
</comment>
<evidence type="ECO:0000256" key="8">
    <source>
        <dbReference type="HAMAP-Rule" id="MF_00201"/>
    </source>
</evidence>
<evidence type="ECO:0000256" key="7">
    <source>
        <dbReference type="ARBA" id="ARBA00033409"/>
    </source>
</evidence>
<evidence type="ECO:0000256" key="3">
    <source>
        <dbReference type="ARBA" id="ARBA00021310"/>
    </source>
</evidence>
<dbReference type="InterPro" id="IPR042242">
    <property type="entry name" value="RecO_C"/>
</dbReference>
<name>A0ABT3P9H4_9ALTE</name>
<evidence type="ECO:0000256" key="1">
    <source>
        <dbReference type="ARBA" id="ARBA00003065"/>
    </source>
</evidence>
<accession>A0ABT3P9H4</accession>
<dbReference type="HAMAP" id="MF_00201">
    <property type="entry name" value="RecO"/>
    <property type="match status" value="1"/>
</dbReference>
<sequence length="238" mass="26827">MPAPNWLNACILHRRPYRETSYLVDFFTLEYGKMSAVAKGVRNSRNERKSLLQPFQPLRIQLTGKSELKNLTQLEGASKAFSLGGFNLFCAMYLNEVTNRVLQPELPVGDLFEAYQNALQALSGLSNTPTEEAQIILREFEFALLTEMGLLVDLSVTTDSGLPVHSADFYMFDAEMGLTLAPLGYPHRLPGYHLLAIMQRKWSADSLRIAKYINRIALRPLLGDKPLKSRELFVVNTS</sequence>
<dbReference type="PANTHER" id="PTHR33991">
    <property type="entry name" value="DNA REPAIR PROTEIN RECO"/>
    <property type="match status" value="1"/>
</dbReference>
<dbReference type="Gene3D" id="1.20.1440.120">
    <property type="entry name" value="Recombination protein O, C-terminal domain"/>
    <property type="match status" value="1"/>
</dbReference>
<feature type="domain" description="BRCT" evidence="9">
    <location>
        <begin position="1"/>
        <end position="24"/>
    </location>
</feature>
<organism evidence="10 11">
    <name type="scientific">Alteromonas aquimaris</name>
    <dbReference type="NCBI Taxonomy" id="2998417"/>
    <lineage>
        <taxon>Bacteria</taxon>
        <taxon>Pseudomonadati</taxon>
        <taxon>Pseudomonadota</taxon>
        <taxon>Gammaproteobacteria</taxon>
        <taxon>Alteromonadales</taxon>
        <taxon>Alteromonadaceae</taxon>
        <taxon>Alteromonas/Salinimonas group</taxon>
        <taxon>Alteromonas</taxon>
    </lineage>
</organism>
<evidence type="ECO:0000256" key="6">
    <source>
        <dbReference type="ARBA" id="ARBA00023204"/>
    </source>
</evidence>
<protein>
    <recommendedName>
        <fullName evidence="3 8">DNA repair protein RecO</fullName>
    </recommendedName>
    <alternativeName>
        <fullName evidence="7 8">Recombination protein O</fullName>
    </alternativeName>
</protein>
<dbReference type="Proteomes" id="UP001142810">
    <property type="component" value="Unassembled WGS sequence"/>
</dbReference>
<evidence type="ECO:0000313" key="10">
    <source>
        <dbReference type="EMBL" id="MCW8109431.1"/>
    </source>
</evidence>
<dbReference type="InterPro" id="IPR012340">
    <property type="entry name" value="NA-bd_OB-fold"/>
</dbReference>
<dbReference type="SUPFAM" id="SSF50249">
    <property type="entry name" value="Nucleic acid-binding proteins"/>
    <property type="match status" value="1"/>
</dbReference>
<dbReference type="SUPFAM" id="SSF57863">
    <property type="entry name" value="ArfGap/RecO-like zinc finger"/>
    <property type="match status" value="1"/>
</dbReference>
<gene>
    <name evidence="8 10" type="primary">recO</name>
    <name evidence="10" type="ORF">OPS25_13050</name>
</gene>
<reference evidence="10" key="1">
    <citation type="submission" date="2022-11" db="EMBL/GenBank/DDBJ databases">
        <title>Alteromonas sp. nov., isolated from sea water of the Qingdao.</title>
        <authorList>
            <person name="Wang Q."/>
        </authorList>
    </citation>
    <scope>NUCLEOTIDE SEQUENCE</scope>
    <source>
        <strain evidence="10">ASW11-7</strain>
    </source>
</reference>
<dbReference type="InterPro" id="IPR037278">
    <property type="entry name" value="ARFGAP/RecO"/>
</dbReference>
<dbReference type="InterPro" id="IPR003717">
    <property type="entry name" value="RecO"/>
</dbReference>
<keyword evidence="11" id="KW-1185">Reference proteome</keyword>
<dbReference type="Pfam" id="PF02565">
    <property type="entry name" value="RecO_C"/>
    <property type="match status" value="1"/>
</dbReference>
<dbReference type="Pfam" id="PF11967">
    <property type="entry name" value="RecO_N"/>
    <property type="match status" value="1"/>
</dbReference>
<dbReference type="InterPro" id="IPR022572">
    <property type="entry name" value="DNA_rep/recomb_RecO_N"/>
</dbReference>
<dbReference type="Gene3D" id="2.40.50.140">
    <property type="entry name" value="Nucleic acid-binding proteins"/>
    <property type="match status" value="1"/>
</dbReference>
<evidence type="ECO:0000256" key="5">
    <source>
        <dbReference type="ARBA" id="ARBA00023172"/>
    </source>
</evidence>